<feature type="compositionally biased region" description="Basic and acidic residues" evidence="1">
    <location>
        <begin position="8"/>
        <end position="28"/>
    </location>
</feature>
<dbReference type="EMBL" id="JANPWB010000008">
    <property type="protein sequence ID" value="KAJ1160159.1"/>
    <property type="molecule type" value="Genomic_DNA"/>
</dbReference>
<dbReference type="Proteomes" id="UP001066276">
    <property type="component" value="Chromosome 4_2"/>
</dbReference>
<protein>
    <submittedName>
        <fullName evidence="2">Uncharacterized protein</fullName>
    </submittedName>
</protein>
<gene>
    <name evidence="2" type="ORF">NDU88_000661</name>
</gene>
<evidence type="ECO:0000256" key="1">
    <source>
        <dbReference type="SAM" id="MobiDB-lite"/>
    </source>
</evidence>
<organism evidence="2 3">
    <name type="scientific">Pleurodeles waltl</name>
    <name type="common">Iberian ribbed newt</name>
    <dbReference type="NCBI Taxonomy" id="8319"/>
    <lineage>
        <taxon>Eukaryota</taxon>
        <taxon>Metazoa</taxon>
        <taxon>Chordata</taxon>
        <taxon>Craniata</taxon>
        <taxon>Vertebrata</taxon>
        <taxon>Euteleostomi</taxon>
        <taxon>Amphibia</taxon>
        <taxon>Batrachia</taxon>
        <taxon>Caudata</taxon>
        <taxon>Salamandroidea</taxon>
        <taxon>Salamandridae</taxon>
        <taxon>Pleurodelinae</taxon>
        <taxon>Pleurodeles</taxon>
    </lineage>
</organism>
<feature type="region of interest" description="Disordered" evidence="1">
    <location>
        <begin position="1"/>
        <end position="53"/>
    </location>
</feature>
<comment type="caution">
    <text evidence="2">The sequence shown here is derived from an EMBL/GenBank/DDBJ whole genome shotgun (WGS) entry which is preliminary data.</text>
</comment>
<name>A0AAV7S9A5_PLEWA</name>
<evidence type="ECO:0000313" key="2">
    <source>
        <dbReference type="EMBL" id="KAJ1160159.1"/>
    </source>
</evidence>
<proteinExistence type="predicted"/>
<dbReference type="AlphaFoldDB" id="A0AAV7S9A5"/>
<keyword evidence="3" id="KW-1185">Reference proteome</keyword>
<accession>A0AAV7S9A5</accession>
<sequence>MDFIESARCTEPEKTEGRRPPDAEREFPKPAQTPVNRKAVSTGTRETTPYESRHDPGVSWLYKIKEIYFRSAILDSELNVFGSIMKPLMEIQKIFLTARPNHDRIINVSLPHR</sequence>
<feature type="compositionally biased region" description="Polar residues" evidence="1">
    <location>
        <begin position="33"/>
        <end position="50"/>
    </location>
</feature>
<reference evidence="2" key="1">
    <citation type="journal article" date="2022" name="bioRxiv">
        <title>Sequencing and chromosome-scale assembly of the giantPleurodeles waltlgenome.</title>
        <authorList>
            <person name="Brown T."/>
            <person name="Elewa A."/>
            <person name="Iarovenko S."/>
            <person name="Subramanian E."/>
            <person name="Araus A.J."/>
            <person name="Petzold A."/>
            <person name="Susuki M."/>
            <person name="Suzuki K.-i.T."/>
            <person name="Hayashi T."/>
            <person name="Toyoda A."/>
            <person name="Oliveira C."/>
            <person name="Osipova E."/>
            <person name="Leigh N.D."/>
            <person name="Simon A."/>
            <person name="Yun M.H."/>
        </authorList>
    </citation>
    <scope>NUCLEOTIDE SEQUENCE</scope>
    <source>
        <strain evidence="2">20211129_DDA</strain>
        <tissue evidence="2">Liver</tissue>
    </source>
</reference>
<evidence type="ECO:0000313" key="3">
    <source>
        <dbReference type="Proteomes" id="UP001066276"/>
    </source>
</evidence>